<organism evidence="1">
    <name type="scientific">uncultured alpha proteobacterium EF100_102A06</name>
    <dbReference type="NCBI Taxonomy" id="710799"/>
    <lineage>
        <taxon>Bacteria</taxon>
        <taxon>Pseudomonadati</taxon>
        <taxon>Pseudomonadota</taxon>
        <taxon>Alphaproteobacteria</taxon>
        <taxon>environmental samples</taxon>
    </lineage>
</organism>
<reference evidence="1" key="1">
    <citation type="journal article" date="2011" name="Environ. Microbiol.">
        <title>Time-series analyses of Monterey Bay coastal microbial picoplankton using a 'genome proxy' microarray.</title>
        <authorList>
            <person name="Rich V.I."/>
            <person name="Pham V.D."/>
            <person name="Eppley J."/>
            <person name="Shi Y."/>
            <person name="DeLong E.F."/>
        </authorList>
    </citation>
    <scope>NUCLEOTIDE SEQUENCE</scope>
</reference>
<dbReference type="EMBL" id="GU474947">
    <property type="protein sequence ID" value="ADI20820.1"/>
    <property type="molecule type" value="Genomic_DNA"/>
</dbReference>
<dbReference type="AlphaFoldDB" id="E0Y2C9"/>
<evidence type="ECO:0000313" key="1">
    <source>
        <dbReference type="EMBL" id="ADI20820.1"/>
    </source>
</evidence>
<name>E0Y2C9_9PROT</name>
<accession>E0Y2C9</accession>
<proteinExistence type="predicted"/>
<sequence>MSRLLLQLSRLSENKVTLRYAFAVSQKTRRTLRRASNYCLHHCILLFLAEIEATTMRTPARALVQNHRDLVSGLGTASP</sequence>
<protein>
    <submittedName>
        <fullName evidence="1">Uncharacterized protein</fullName>
    </submittedName>
</protein>